<dbReference type="RefSeq" id="WP_379019146.1">
    <property type="nucleotide sequence ID" value="NZ_JBHRTA010000008.1"/>
</dbReference>
<keyword evidence="3" id="KW-1185">Reference proteome</keyword>
<dbReference type="EMBL" id="JBHRTA010000008">
    <property type="protein sequence ID" value="MFC3196436.1"/>
    <property type="molecule type" value="Genomic_DNA"/>
</dbReference>
<evidence type="ECO:0000313" key="3">
    <source>
        <dbReference type="Proteomes" id="UP001595526"/>
    </source>
</evidence>
<sequence>MKTKLPYWMGLTFLVFSGPAIGQTSVELEEYETRSLAFSGHIGEGTEMPVTFCLNVENRSSGHMGWYSVSGWYQYDRHKKPIALAGIYANQLTLYHFKQQEPADTLVHFLYDDYDSYSFFDMIEKYHSMEGFLEKITIAYEYGTFKNSTVSARTVSGEWTDGKKRLPLRIHRGDMDVLQHHSLLKIKCKGRDFQVNLKALGLPLFYPGDHSVAGYKVVGDKLRIVLSYDRPSKAYALGHCGAGNESGFLLLELDENGRLLRMEDYLMDSCLLGLSSQPGNMDESRERYIVSYGDAQRFLVFNSETMELKWEEGD</sequence>
<feature type="chain" id="PRO_5046201847" evidence="1">
    <location>
        <begin position="23"/>
        <end position="314"/>
    </location>
</feature>
<organism evidence="2 3">
    <name type="scientific">Parapedobacter deserti</name>
    <dbReference type="NCBI Taxonomy" id="1912957"/>
    <lineage>
        <taxon>Bacteria</taxon>
        <taxon>Pseudomonadati</taxon>
        <taxon>Bacteroidota</taxon>
        <taxon>Sphingobacteriia</taxon>
        <taxon>Sphingobacteriales</taxon>
        <taxon>Sphingobacteriaceae</taxon>
        <taxon>Parapedobacter</taxon>
    </lineage>
</organism>
<evidence type="ECO:0000313" key="2">
    <source>
        <dbReference type="EMBL" id="MFC3196436.1"/>
    </source>
</evidence>
<reference evidence="3" key="1">
    <citation type="journal article" date="2019" name="Int. J. Syst. Evol. Microbiol.">
        <title>The Global Catalogue of Microorganisms (GCM) 10K type strain sequencing project: providing services to taxonomists for standard genome sequencing and annotation.</title>
        <authorList>
            <consortium name="The Broad Institute Genomics Platform"/>
            <consortium name="The Broad Institute Genome Sequencing Center for Infectious Disease"/>
            <person name="Wu L."/>
            <person name="Ma J."/>
        </authorList>
    </citation>
    <scope>NUCLEOTIDE SEQUENCE [LARGE SCALE GENOMIC DNA]</scope>
    <source>
        <strain evidence="3">KCTC 52416</strain>
    </source>
</reference>
<dbReference type="Proteomes" id="UP001595526">
    <property type="component" value="Unassembled WGS sequence"/>
</dbReference>
<keyword evidence="1" id="KW-0732">Signal</keyword>
<name>A0ABV7JI69_9SPHI</name>
<accession>A0ABV7JI69</accession>
<comment type="caution">
    <text evidence="2">The sequence shown here is derived from an EMBL/GenBank/DDBJ whole genome shotgun (WGS) entry which is preliminary data.</text>
</comment>
<evidence type="ECO:0000256" key="1">
    <source>
        <dbReference type="SAM" id="SignalP"/>
    </source>
</evidence>
<protein>
    <submittedName>
        <fullName evidence="2">Uncharacterized protein</fullName>
    </submittedName>
</protein>
<proteinExistence type="predicted"/>
<gene>
    <name evidence="2" type="ORF">ACFOET_02295</name>
</gene>
<feature type="signal peptide" evidence="1">
    <location>
        <begin position="1"/>
        <end position="22"/>
    </location>
</feature>